<keyword evidence="4 6" id="KW-1133">Transmembrane helix</keyword>
<comment type="similarity">
    <text evidence="2">Belongs to the MGR2 family.</text>
</comment>
<dbReference type="GO" id="GO:0030150">
    <property type="term" value="P:protein import into mitochondrial matrix"/>
    <property type="evidence" value="ECO:0007669"/>
    <property type="project" value="TreeGrafter"/>
</dbReference>
<protein>
    <recommendedName>
        <fullName evidence="9">Protein MGR2</fullName>
    </recommendedName>
</protein>
<gene>
    <name evidence="7" type="ORF">VHUM_00006</name>
</gene>
<comment type="caution">
    <text evidence="7">The sequence shown here is derived from an EMBL/GenBank/DDBJ whole genome shotgun (WGS) entry which is preliminary data.</text>
</comment>
<evidence type="ECO:0000256" key="2">
    <source>
        <dbReference type="ARBA" id="ARBA00007839"/>
    </source>
</evidence>
<sequence length="87" mass="8890">MPPPPSTTAGGSTFDKMKTGAMMGAGVGLTIGFIFGSFSILRGGPGPRGAIHTLGQYMAGSAASFAFFLSIGSVSAAAWVVCRMRWE</sequence>
<comment type="subcellular location">
    <subcellularLocation>
        <location evidence="1">Membrane</location>
    </subcellularLocation>
</comment>
<evidence type="ECO:0000313" key="7">
    <source>
        <dbReference type="EMBL" id="TXT15503.1"/>
    </source>
</evidence>
<dbReference type="PANTHER" id="PTHR28525:SF1">
    <property type="entry name" value="REACTIVE OXYGEN SPECIES MODULATOR 1"/>
    <property type="match status" value="1"/>
</dbReference>
<proteinExistence type="inferred from homology"/>
<keyword evidence="3 6" id="KW-0812">Transmembrane</keyword>
<name>A0A7D8Z779_VANHU</name>
<dbReference type="AlphaFoldDB" id="A0A7D8Z779"/>
<evidence type="ECO:0000256" key="4">
    <source>
        <dbReference type="ARBA" id="ARBA00022989"/>
    </source>
</evidence>
<organism evidence="7 8">
    <name type="scientific">Vanrija humicola</name>
    <name type="common">Yeast</name>
    <name type="synonym">Cryptococcus humicola</name>
    <dbReference type="NCBI Taxonomy" id="5417"/>
    <lineage>
        <taxon>Eukaryota</taxon>
        <taxon>Fungi</taxon>
        <taxon>Dikarya</taxon>
        <taxon>Basidiomycota</taxon>
        <taxon>Agaricomycotina</taxon>
        <taxon>Tremellomycetes</taxon>
        <taxon>Trichosporonales</taxon>
        <taxon>Trichosporonaceae</taxon>
        <taxon>Vanrija</taxon>
    </lineage>
</organism>
<dbReference type="Pfam" id="PF10247">
    <property type="entry name" value="Romo1"/>
    <property type="match status" value="1"/>
</dbReference>
<feature type="transmembrane region" description="Helical" evidence="6">
    <location>
        <begin position="21"/>
        <end position="41"/>
    </location>
</feature>
<dbReference type="GO" id="GO:0045039">
    <property type="term" value="P:protein insertion into mitochondrial inner membrane"/>
    <property type="evidence" value="ECO:0007669"/>
    <property type="project" value="TreeGrafter"/>
</dbReference>
<dbReference type="PANTHER" id="PTHR28525">
    <property type="entry name" value="REACTIVE OXYGEN SPECIES MODULATOR 1"/>
    <property type="match status" value="1"/>
</dbReference>
<keyword evidence="8" id="KW-1185">Reference proteome</keyword>
<keyword evidence="5 6" id="KW-0472">Membrane</keyword>
<dbReference type="Proteomes" id="UP000473826">
    <property type="component" value="Unassembled WGS sequence"/>
</dbReference>
<evidence type="ECO:0000256" key="5">
    <source>
        <dbReference type="ARBA" id="ARBA00023136"/>
    </source>
</evidence>
<evidence type="ECO:0000256" key="1">
    <source>
        <dbReference type="ARBA" id="ARBA00004370"/>
    </source>
</evidence>
<evidence type="ECO:0000313" key="8">
    <source>
        <dbReference type="Proteomes" id="UP000473826"/>
    </source>
</evidence>
<accession>A0A7D8Z779</accession>
<evidence type="ECO:0000256" key="6">
    <source>
        <dbReference type="SAM" id="Phobius"/>
    </source>
</evidence>
<evidence type="ECO:0008006" key="9">
    <source>
        <dbReference type="Google" id="ProtNLM"/>
    </source>
</evidence>
<dbReference type="InterPro" id="IPR018450">
    <property type="entry name" value="Romo1/Mgr2"/>
</dbReference>
<evidence type="ECO:0000256" key="3">
    <source>
        <dbReference type="ARBA" id="ARBA00022692"/>
    </source>
</evidence>
<dbReference type="EMBL" id="QKWK01000001">
    <property type="protein sequence ID" value="TXT15503.1"/>
    <property type="molecule type" value="Genomic_DNA"/>
</dbReference>
<dbReference type="OrthoDB" id="5409308at2759"/>
<reference evidence="7 8" key="1">
    <citation type="journal article" date="2019" name="PLoS Genet.">
        <title>Convergent evolution of linked mating-type loci in basidiomycete fungi.</title>
        <authorList>
            <person name="Sun S."/>
            <person name="Coelho M.A."/>
            <person name="Heitman J."/>
            <person name="Nowrousian M."/>
        </authorList>
    </citation>
    <scope>NUCLEOTIDE SEQUENCE [LARGE SCALE GENOMIC DNA]</scope>
    <source>
        <strain evidence="7 8">CBS 4282</strain>
    </source>
</reference>
<dbReference type="SMART" id="SM01378">
    <property type="entry name" value="Romo1"/>
    <property type="match status" value="1"/>
</dbReference>
<dbReference type="GO" id="GO:0005744">
    <property type="term" value="C:TIM23 mitochondrial import inner membrane translocase complex"/>
    <property type="evidence" value="ECO:0007669"/>
    <property type="project" value="TreeGrafter"/>
</dbReference>
<feature type="transmembrane region" description="Helical" evidence="6">
    <location>
        <begin position="61"/>
        <end position="82"/>
    </location>
</feature>